<keyword evidence="1" id="KW-0175">Coiled coil</keyword>
<feature type="non-terminal residue" evidence="2">
    <location>
        <position position="116"/>
    </location>
</feature>
<evidence type="ECO:0000256" key="1">
    <source>
        <dbReference type="SAM" id="Coils"/>
    </source>
</evidence>
<evidence type="ECO:0000313" key="3">
    <source>
        <dbReference type="Proteomes" id="UP000789508"/>
    </source>
</evidence>
<feature type="coiled-coil region" evidence="1">
    <location>
        <begin position="9"/>
        <end position="37"/>
    </location>
</feature>
<gene>
    <name evidence="2" type="ORF">ALEPTO_LOCUS11695</name>
</gene>
<name>A0A9N9N635_9GLOM</name>
<dbReference type="EMBL" id="CAJVPS010020513">
    <property type="protein sequence ID" value="CAG8704582.1"/>
    <property type="molecule type" value="Genomic_DNA"/>
</dbReference>
<proteinExistence type="predicted"/>
<dbReference type="AlphaFoldDB" id="A0A9N9N635"/>
<sequence>SGEFLTQEEREEISKIVNEEQEKAELLEQNILEVMEKIVSGVDYWEDTKQIELRKYITRILLDYSLREQQNNPQIVASKNQLQKELKEKIKEGTKPSELKKIKQDGGEHNILDNID</sequence>
<protein>
    <submittedName>
        <fullName evidence="2">2812_t:CDS:1</fullName>
    </submittedName>
</protein>
<comment type="caution">
    <text evidence="2">The sequence shown here is derived from an EMBL/GenBank/DDBJ whole genome shotgun (WGS) entry which is preliminary data.</text>
</comment>
<dbReference type="Proteomes" id="UP000789508">
    <property type="component" value="Unassembled WGS sequence"/>
</dbReference>
<organism evidence="2 3">
    <name type="scientific">Ambispora leptoticha</name>
    <dbReference type="NCBI Taxonomy" id="144679"/>
    <lineage>
        <taxon>Eukaryota</taxon>
        <taxon>Fungi</taxon>
        <taxon>Fungi incertae sedis</taxon>
        <taxon>Mucoromycota</taxon>
        <taxon>Glomeromycotina</taxon>
        <taxon>Glomeromycetes</taxon>
        <taxon>Archaeosporales</taxon>
        <taxon>Ambisporaceae</taxon>
        <taxon>Ambispora</taxon>
    </lineage>
</organism>
<accession>A0A9N9N635</accession>
<keyword evidence="3" id="KW-1185">Reference proteome</keyword>
<reference evidence="2" key="1">
    <citation type="submission" date="2021-06" db="EMBL/GenBank/DDBJ databases">
        <authorList>
            <person name="Kallberg Y."/>
            <person name="Tangrot J."/>
            <person name="Rosling A."/>
        </authorList>
    </citation>
    <scope>NUCLEOTIDE SEQUENCE</scope>
    <source>
        <strain evidence="2">FL130A</strain>
    </source>
</reference>
<evidence type="ECO:0000313" key="2">
    <source>
        <dbReference type="EMBL" id="CAG8704582.1"/>
    </source>
</evidence>